<evidence type="ECO:0008006" key="4">
    <source>
        <dbReference type="Google" id="ProtNLM"/>
    </source>
</evidence>
<proteinExistence type="predicted"/>
<dbReference type="InterPro" id="IPR032585">
    <property type="entry name" value="DUF4912"/>
</dbReference>
<feature type="region of interest" description="Disordered" evidence="1">
    <location>
        <begin position="544"/>
        <end position="573"/>
    </location>
</feature>
<dbReference type="OrthoDB" id="5522892at2"/>
<feature type="compositionally biased region" description="Polar residues" evidence="1">
    <location>
        <begin position="564"/>
        <end position="573"/>
    </location>
</feature>
<dbReference type="RefSeq" id="WP_075010794.1">
    <property type="nucleotide sequence ID" value="NZ_FOAP01000028.1"/>
</dbReference>
<feature type="compositionally biased region" description="Pro residues" evidence="1">
    <location>
        <begin position="66"/>
        <end position="80"/>
    </location>
</feature>
<dbReference type="EMBL" id="FOAP01000028">
    <property type="protein sequence ID" value="SEN02532.1"/>
    <property type="molecule type" value="Genomic_DNA"/>
</dbReference>
<gene>
    <name evidence="2" type="ORF">SAMN05444354_12889</name>
</gene>
<evidence type="ECO:0000256" key="1">
    <source>
        <dbReference type="SAM" id="MobiDB-lite"/>
    </source>
</evidence>
<feature type="region of interest" description="Disordered" evidence="1">
    <location>
        <begin position="392"/>
        <end position="459"/>
    </location>
</feature>
<protein>
    <recommendedName>
        <fullName evidence="4">DUF4912 domain-containing protein</fullName>
    </recommendedName>
</protein>
<dbReference type="AlphaFoldDB" id="A0A1H8D5Q9"/>
<evidence type="ECO:0000313" key="3">
    <source>
        <dbReference type="Proteomes" id="UP000182719"/>
    </source>
</evidence>
<organism evidence="2 3">
    <name type="scientific">Stigmatella aurantiaca</name>
    <dbReference type="NCBI Taxonomy" id="41"/>
    <lineage>
        <taxon>Bacteria</taxon>
        <taxon>Pseudomonadati</taxon>
        <taxon>Myxococcota</taxon>
        <taxon>Myxococcia</taxon>
        <taxon>Myxococcales</taxon>
        <taxon>Cystobacterineae</taxon>
        <taxon>Archangiaceae</taxon>
        <taxon>Stigmatella</taxon>
    </lineage>
</organism>
<accession>A0A1H8D5Q9</accession>
<keyword evidence="3" id="KW-1185">Reference proteome</keyword>
<feature type="region of interest" description="Disordered" evidence="1">
    <location>
        <begin position="270"/>
        <end position="328"/>
    </location>
</feature>
<sequence>MDDFKRVTVKHLRELARRYLGRGYSKLTKNELLVALAGRVPGLKTLARLSRNKLEAWFPSKRSQAPSPPREPARPMPPRPAPEKAPERAARTPTPAPLPEGAHKPAQVVNFPRRVKSLRTVEEEAGGMEGGEAPHAAEPVGEGFFVARVQGEAEARRHHLTEEHSPRAMGGNLGYEENLGELPVDYGDDLAVVLARDPSTLFVTWNFSAITRSRALEGLDQPRAILRVFDGDKLVREEEFALESRSFYLYGLPPGHSYRVEVHFVGRDGRSRRLSQGSPRIALPPEGPSPDTSVRFMHMPPPPQHPVLGSATGPLRPTAAEGASSGEREYITWRRVPLPGSQEAALVPEVRRERVPTGAPAPGEAASGPYLDVSRPPLGSSEQNLELARYLEGSRPGGSSEQPLKQAPQQAVPPPPAGAPGQSTELARYLEGFRPTGSSEQPLERAWSLETARPKASFGQSQELAQYLESFRPVGSSEQRQELARYLASFRSVGSSEQNLELAQYLESLRPAGSSEQNLDFSRHPDGAAAQRADLEKYLAAFSRRHEGSSEHLSGGAAPGSSDWRPSQSGRGR</sequence>
<dbReference type="Proteomes" id="UP000182719">
    <property type="component" value="Unassembled WGS sequence"/>
</dbReference>
<feature type="compositionally biased region" description="Low complexity" evidence="1">
    <location>
        <begin position="356"/>
        <end position="369"/>
    </location>
</feature>
<feature type="compositionally biased region" description="Basic and acidic residues" evidence="1">
    <location>
        <begin position="81"/>
        <end position="90"/>
    </location>
</feature>
<evidence type="ECO:0000313" key="2">
    <source>
        <dbReference type="EMBL" id="SEN02532.1"/>
    </source>
</evidence>
<dbReference type="Pfam" id="PF16258">
    <property type="entry name" value="DUF4912"/>
    <property type="match status" value="1"/>
</dbReference>
<reference evidence="3" key="1">
    <citation type="submission" date="2016-10" db="EMBL/GenBank/DDBJ databases">
        <authorList>
            <person name="Varghese N."/>
            <person name="Submissions S."/>
        </authorList>
    </citation>
    <scope>NUCLEOTIDE SEQUENCE [LARGE SCALE GENOMIC DNA]</scope>
    <source>
        <strain evidence="3">DSM 17044</strain>
    </source>
</reference>
<name>A0A1H8D5Q9_STIAU</name>
<feature type="region of interest" description="Disordered" evidence="1">
    <location>
        <begin position="57"/>
        <end position="114"/>
    </location>
</feature>
<feature type="region of interest" description="Disordered" evidence="1">
    <location>
        <begin position="344"/>
        <end position="380"/>
    </location>
</feature>